<dbReference type="GeneID" id="36299613"/>
<evidence type="ECO:0000313" key="2">
    <source>
        <dbReference type="Proteomes" id="UP000182126"/>
    </source>
</evidence>
<proteinExistence type="predicted"/>
<name>A0A1H1SYF4_9MICO</name>
<dbReference type="AlphaFoldDB" id="A0A1H1SYF4"/>
<dbReference type="Proteomes" id="UP000182126">
    <property type="component" value="Chromosome I"/>
</dbReference>
<accession>A0A1H1SYF4</accession>
<sequence>MRRRLRAETQEPADAVLRLQPAELHDTAPFAPGGDRFVAELASPGLGACSFVLGPQGTPPPAWIVLDYADGQQRRWRRARRAGGRHFFTLAEDTASAGYVTTVA</sequence>
<protein>
    <submittedName>
        <fullName evidence="1">Uncharacterized protein</fullName>
    </submittedName>
</protein>
<dbReference type="EMBL" id="LT629770">
    <property type="protein sequence ID" value="SDS52928.1"/>
    <property type="molecule type" value="Genomic_DNA"/>
</dbReference>
<organism evidence="1 2">
    <name type="scientific">Microbacterium paraoxydans</name>
    <dbReference type="NCBI Taxonomy" id="199592"/>
    <lineage>
        <taxon>Bacteria</taxon>
        <taxon>Bacillati</taxon>
        <taxon>Actinomycetota</taxon>
        <taxon>Actinomycetes</taxon>
        <taxon>Micrococcales</taxon>
        <taxon>Microbacteriaceae</taxon>
        <taxon>Microbacterium</taxon>
    </lineage>
</organism>
<evidence type="ECO:0000313" key="1">
    <source>
        <dbReference type="EMBL" id="SDS52928.1"/>
    </source>
</evidence>
<gene>
    <name evidence="1" type="ORF">SAMN04489809_2058</name>
</gene>
<dbReference type="RefSeq" id="WP_060923312.1">
    <property type="nucleotide sequence ID" value="NZ_CBDRLI010000001.1"/>
</dbReference>
<reference evidence="1 2" key="1">
    <citation type="submission" date="2016-10" db="EMBL/GenBank/DDBJ databases">
        <authorList>
            <person name="de Groot N.N."/>
        </authorList>
    </citation>
    <scope>NUCLEOTIDE SEQUENCE [LARGE SCALE GENOMIC DNA]</scope>
    <source>
        <strain evidence="1 2">DSM 15019</strain>
    </source>
</reference>